<evidence type="ECO:0000313" key="2">
    <source>
        <dbReference type="EnsemblMetazoa" id="ACOM032949-PA.1"/>
    </source>
</evidence>
<name>A0A8W7PJN2_ANOCL</name>
<protein>
    <submittedName>
        <fullName evidence="2">Uncharacterized protein</fullName>
    </submittedName>
</protein>
<evidence type="ECO:0000256" key="1">
    <source>
        <dbReference type="SAM" id="MobiDB-lite"/>
    </source>
</evidence>
<accession>A0A8W7PJN2</accession>
<dbReference type="Proteomes" id="UP000075882">
    <property type="component" value="Unassembled WGS sequence"/>
</dbReference>
<dbReference type="VEuPathDB" id="VectorBase:ACON2_039613"/>
<proteinExistence type="predicted"/>
<organism evidence="2">
    <name type="scientific">Anopheles coluzzii</name>
    <name type="common">African malaria mosquito</name>
    <dbReference type="NCBI Taxonomy" id="1518534"/>
    <lineage>
        <taxon>Eukaryota</taxon>
        <taxon>Metazoa</taxon>
        <taxon>Ecdysozoa</taxon>
        <taxon>Arthropoda</taxon>
        <taxon>Hexapoda</taxon>
        <taxon>Insecta</taxon>
        <taxon>Pterygota</taxon>
        <taxon>Neoptera</taxon>
        <taxon>Endopterygota</taxon>
        <taxon>Diptera</taxon>
        <taxon>Nematocera</taxon>
        <taxon>Culicoidea</taxon>
        <taxon>Culicidae</taxon>
        <taxon>Anophelinae</taxon>
        <taxon>Anopheles</taxon>
    </lineage>
</organism>
<feature type="compositionally biased region" description="Basic residues" evidence="1">
    <location>
        <begin position="456"/>
        <end position="467"/>
    </location>
</feature>
<feature type="compositionally biased region" description="Polar residues" evidence="1">
    <location>
        <begin position="468"/>
        <end position="491"/>
    </location>
</feature>
<feature type="region of interest" description="Disordered" evidence="1">
    <location>
        <begin position="429"/>
        <end position="492"/>
    </location>
</feature>
<dbReference type="AlphaFoldDB" id="A0A8W7PJN2"/>
<sequence length="505" mass="53422">LAVAVAVVATTTTTTTACPAAPSAAGPIDESVDEMKLLKSHHFSMQLNSISQYSAQSTNDSGILSIRGAGSGRPKSREKLAIYEDSEMLGYEGQQHLGQQLQGTPHNKLTASVDSVRSALSPDGQTGEFGYAATPAAASRQHIGAGGSPVRSSSRQIYAEHDLISPASTPSLPRYDFGPTDAGHYGSAGRRQDAKTISSLTLDSFESNLKDAHHMQQLSSDEDNSIVIAENLSVSAVQSEESKLKLSSGSAAAVAAATNSNAPSNAGSGAADFIQNHQKYGETGRALGGSNLPTTADMRIKYGTDELVDFQRNSAIGDASDFQGLDMSYLVQSPPTPALSYSSHHHPDMIRMVSLDLSSNTGSHHAVNNGSHHAVRHATSFLSTQIQPGDHHRLLAGDQLSAAGNHRLLVSDPATHLIFEQNNRLLSDASGQPAAAAPPPPPPRHVVSPSRGFGAYHHHHHHHHHHQVGSTNYHHSMKQNIASPPINQHGSSAAAAAYHPFPTYY</sequence>
<reference evidence="2" key="1">
    <citation type="submission" date="2022-08" db="UniProtKB">
        <authorList>
            <consortium name="EnsemblMetazoa"/>
        </authorList>
    </citation>
    <scope>IDENTIFICATION</scope>
</reference>
<dbReference type="EnsemblMetazoa" id="ACOM032949-RA">
    <property type="protein sequence ID" value="ACOM032949-PA.1"/>
    <property type="gene ID" value="ACOM032949"/>
</dbReference>